<dbReference type="InterPro" id="IPR029058">
    <property type="entry name" value="AB_hydrolase_fold"/>
</dbReference>
<dbReference type="AlphaFoldDB" id="A0A9Q0GGV5"/>
<reference evidence="2" key="1">
    <citation type="submission" date="2022-02" db="EMBL/GenBank/DDBJ databases">
        <authorList>
            <person name="Henning P.M."/>
            <person name="McCubbin A.G."/>
            <person name="Shore J.S."/>
        </authorList>
    </citation>
    <scope>NUCLEOTIDE SEQUENCE</scope>
    <source>
        <strain evidence="2">F60SS</strain>
        <tissue evidence="2">Leaves</tissue>
    </source>
</reference>
<dbReference type="InterPro" id="IPR013595">
    <property type="entry name" value="Pept_S33_TAP-like_C"/>
</dbReference>
<sequence length="110" mass="12729">MWQVMCNEYRQEKKELLEALHKGRKMSDLPKITQPTLIIWGEHDQVFPLELAHILKRHTGDNAELVILKNVGHAINAERRKELHKCLKSFLIDSLHSPEEGNHDVGSTED</sequence>
<organism evidence="2 3">
    <name type="scientific">Turnera subulata</name>
    <dbReference type="NCBI Taxonomy" id="218843"/>
    <lineage>
        <taxon>Eukaryota</taxon>
        <taxon>Viridiplantae</taxon>
        <taxon>Streptophyta</taxon>
        <taxon>Embryophyta</taxon>
        <taxon>Tracheophyta</taxon>
        <taxon>Spermatophyta</taxon>
        <taxon>Magnoliopsida</taxon>
        <taxon>eudicotyledons</taxon>
        <taxon>Gunneridae</taxon>
        <taxon>Pentapetalae</taxon>
        <taxon>rosids</taxon>
        <taxon>fabids</taxon>
        <taxon>Malpighiales</taxon>
        <taxon>Passifloraceae</taxon>
        <taxon>Turnera</taxon>
    </lineage>
</organism>
<protein>
    <recommendedName>
        <fullName evidence="1">Peptidase S33 tripeptidyl aminopeptidase-like C-terminal domain-containing protein</fullName>
    </recommendedName>
</protein>
<keyword evidence="3" id="KW-1185">Reference proteome</keyword>
<feature type="domain" description="Peptidase S33 tripeptidyl aminopeptidase-like C-terminal" evidence="1">
    <location>
        <begin position="31"/>
        <end position="93"/>
    </location>
</feature>
<reference evidence="2" key="2">
    <citation type="journal article" date="2023" name="Plants (Basel)">
        <title>Annotation of the Turnera subulata (Passifloraceae) Draft Genome Reveals the S-Locus Evolved after the Divergence of Turneroideae from Passifloroideae in a Stepwise Manner.</title>
        <authorList>
            <person name="Henning P.M."/>
            <person name="Roalson E.H."/>
            <person name="Mir W."/>
            <person name="McCubbin A.G."/>
            <person name="Shore J.S."/>
        </authorList>
    </citation>
    <scope>NUCLEOTIDE SEQUENCE</scope>
    <source>
        <strain evidence="2">F60SS</strain>
    </source>
</reference>
<evidence type="ECO:0000313" key="3">
    <source>
        <dbReference type="Proteomes" id="UP001141552"/>
    </source>
</evidence>
<comment type="caution">
    <text evidence="2">The sequence shown here is derived from an EMBL/GenBank/DDBJ whole genome shotgun (WGS) entry which is preliminary data.</text>
</comment>
<dbReference type="Pfam" id="PF08386">
    <property type="entry name" value="Abhydrolase_4"/>
    <property type="match status" value="1"/>
</dbReference>
<dbReference type="SUPFAM" id="SSF53474">
    <property type="entry name" value="alpha/beta-Hydrolases"/>
    <property type="match status" value="1"/>
</dbReference>
<evidence type="ECO:0000259" key="1">
    <source>
        <dbReference type="Pfam" id="PF08386"/>
    </source>
</evidence>
<dbReference type="OrthoDB" id="408373at2759"/>
<dbReference type="PANTHER" id="PTHR43139:SF25">
    <property type="entry name" value="ALPHA_BETA-HYDROLASES SUPERFAMILY PROTEIN"/>
    <property type="match status" value="1"/>
</dbReference>
<evidence type="ECO:0000313" key="2">
    <source>
        <dbReference type="EMBL" id="KAJ4848151.1"/>
    </source>
</evidence>
<accession>A0A9Q0GGV5</accession>
<gene>
    <name evidence="2" type="ORF">Tsubulata_004424</name>
</gene>
<name>A0A9Q0GGV5_9ROSI</name>
<dbReference type="PANTHER" id="PTHR43139">
    <property type="entry name" value="SI:DKEY-122A22.2"/>
    <property type="match status" value="1"/>
</dbReference>
<dbReference type="EMBL" id="JAKUCV010000983">
    <property type="protein sequence ID" value="KAJ4848151.1"/>
    <property type="molecule type" value="Genomic_DNA"/>
</dbReference>
<dbReference type="Gene3D" id="3.40.50.1820">
    <property type="entry name" value="alpha/beta hydrolase"/>
    <property type="match status" value="1"/>
</dbReference>
<proteinExistence type="predicted"/>
<dbReference type="Proteomes" id="UP001141552">
    <property type="component" value="Unassembled WGS sequence"/>
</dbReference>
<dbReference type="InterPro" id="IPR052370">
    <property type="entry name" value="Meta-cleavage_hydrolase"/>
</dbReference>